<reference evidence="1 2" key="1">
    <citation type="submission" date="2020-08" db="EMBL/GenBank/DDBJ databases">
        <title>A Genomic Blueprint of the Chicken Gut Microbiome.</title>
        <authorList>
            <person name="Gilroy R."/>
            <person name="Ravi A."/>
            <person name="Getino M."/>
            <person name="Pursley I."/>
            <person name="Horton D.L."/>
            <person name="Alikhan N.-F."/>
            <person name="Baker D."/>
            <person name="Gharbi K."/>
            <person name="Hall N."/>
            <person name="Watson M."/>
            <person name="Adriaenssens E.M."/>
            <person name="Foster-Nyarko E."/>
            <person name="Jarju S."/>
            <person name="Secka A."/>
            <person name="Antonio M."/>
            <person name="Oren A."/>
            <person name="Chaudhuri R."/>
            <person name="La Ragione R.M."/>
            <person name="Hildebrand F."/>
            <person name="Pallen M.J."/>
        </authorList>
    </citation>
    <scope>NUCLEOTIDE SEQUENCE [LARGE SCALE GENOMIC DNA]</scope>
    <source>
        <strain evidence="1 2">Sa2CVA6</strain>
    </source>
</reference>
<evidence type="ECO:0000313" key="2">
    <source>
        <dbReference type="Proteomes" id="UP000634919"/>
    </source>
</evidence>
<dbReference type="PRINTS" id="PR00081">
    <property type="entry name" value="GDHRDH"/>
</dbReference>
<dbReference type="PANTHER" id="PTHR45458">
    <property type="entry name" value="SHORT-CHAIN DEHYDROGENASE/REDUCTASE SDR"/>
    <property type="match status" value="1"/>
</dbReference>
<dbReference type="SUPFAM" id="SSF51735">
    <property type="entry name" value="NAD(P)-binding Rossmann-fold domains"/>
    <property type="match status" value="1"/>
</dbReference>
<evidence type="ECO:0000313" key="1">
    <source>
        <dbReference type="EMBL" id="MBD7961814.1"/>
    </source>
</evidence>
<dbReference type="Gene3D" id="3.40.50.720">
    <property type="entry name" value="NAD(P)-binding Rossmann-like Domain"/>
    <property type="match status" value="1"/>
</dbReference>
<dbReference type="RefSeq" id="WP_191724220.1">
    <property type="nucleotide sequence ID" value="NZ_JACSQK010000007.1"/>
</dbReference>
<sequence length="221" mass="22828">MALVLIIGASRGLGLGLVKAYVADGHRVIATVRQVADKPRLQAEGAEVLVVDVANPASVSGLAWQLEGEAINLAVYVAGMWSDLSAATAPSQEEFDRVMHTNVLGAMQVLPQVAPLVAAAGGVFGLMSSEMSLLRGAEPDAWLYRVSKAALNMVVAASQPQWPGATLVALDPGWVQTEMGGSAAPLTVAQSVQGMVQTLASVTPADGGRVLRHDGVRVNIG</sequence>
<dbReference type="PANTHER" id="PTHR45458:SF3">
    <property type="entry name" value="CHAIN DEHYDROGENASE (ATSC), PUTATIVE-RELATED"/>
    <property type="match status" value="1"/>
</dbReference>
<name>A0ABR8SFA6_9BURK</name>
<dbReference type="InterPro" id="IPR002347">
    <property type="entry name" value="SDR_fam"/>
</dbReference>
<dbReference type="Proteomes" id="UP000634919">
    <property type="component" value="Unassembled WGS sequence"/>
</dbReference>
<gene>
    <name evidence="1" type="ORF">H9646_15180</name>
</gene>
<dbReference type="Pfam" id="PF00106">
    <property type="entry name" value="adh_short"/>
    <property type="match status" value="1"/>
</dbReference>
<comment type="caution">
    <text evidence="1">The sequence shown here is derived from an EMBL/GenBank/DDBJ whole genome shotgun (WGS) entry which is preliminary data.</text>
</comment>
<protein>
    <submittedName>
        <fullName evidence="1">SDR family oxidoreductase</fullName>
    </submittedName>
</protein>
<dbReference type="NCBIfam" id="NF005403">
    <property type="entry name" value="PRK06953.1"/>
    <property type="match status" value="1"/>
</dbReference>
<organism evidence="1 2">
    <name type="scientific">Comamonas avium</name>
    <dbReference type="NCBI Taxonomy" id="2762231"/>
    <lineage>
        <taxon>Bacteria</taxon>
        <taxon>Pseudomonadati</taxon>
        <taxon>Pseudomonadota</taxon>
        <taxon>Betaproteobacteria</taxon>
        <taxon>Burkholderiales</taxon>
        <taxon>Comamonadaceae</taxon>
        <taxon>Comamonas</taxon>
    </lineage>
</organism>
<keyword evidence="2" id="KW-1185">Reference proteome</keyword>
<dbReference type="InterPro" id="IPR036291">
    <property type="entry name" value="NAD(P)-bd_dom_sf"/>
</dbReference>
<accession>A0ABR8SFA6</accession>
<dbReference type="EMBL" id="JACSQK010000007">
    <property type="protein sequence ID" value="MBD7961814.1"/>
    <property type="molecule type" value="Genomic_DNA"/>
</dbReference>
<dbReference type="InterPro" id="IPR052184">
    <property type="entry name" value="SDR_enzymes"/>
</dbReference>
<proteinExistence type="predicted"/>